<dbReference type="HOGENOM" id="CLU_004268_1_0_1"/>
<dbReference type="Pfam" id="PF16512">
    <property type="entry name" value="RhoGAP-FF1"/>
    <property type="match status" value="1"/>
</dbReference>
<dbReference type="VEuPathDB" id="VectorBase:RPRC002735"/>
<dbReference type="GO" id="GO:0050770">
    <property type="term" value="P:regulation of axonogenesis"/>
    <property type="evidence" value="ECO:0007669"/>
    <property type="project" value="TreeGrafter"/>
</dbReference>
<dbReference type="STRING" id="13249.T1HFB3"/>
<dbReference type="InterPro" id="IPR032835">
    <property type="entry name" value="RhoGAP-FF1"/>
</dbReference>
<dbReference type="PROSITE" id="PS51852">
    <property type="entry name" value="PG1"/>
    <property type="match status" value="1"/>
</dbReference>
<dbReference type="EMBL" id="ACPB03015458">
    <property type="status" value="NOT_ANNOTATED_CDS"/>
    <property type="molecule type" value="Genomic_DNA"/>
</dbReference>
<proteinExistence type="predicted"/>
<dbReference type="InterPro" id="IPR045786">
    <property type="entry name" value="RhoGAP_pG1_pG2"/>
</dbReference>
<dbReference type="InterPro" id="IPR039007">
    <property type="entry name" value="pG1"/>
</dbReference>
<dbReference type="InterPro" id="IPR027417">
    <property type="entry name" value="P-loop_NTPase"/>
</dbReference>
<dbReference type="GO" id="GO:0003924">
    <property type="term" value="F:GTPase activity"/>
    <property type="evidence" value="ECO:0007669"/>
    <property type="project" value="InterPro"/>
</dbReference>
<evidence type="ECO:0000313" key="4">
    <source>
        <dbReference type="Proteomes" id="UP000015103"/>
    </source>
</evidence>
<dbReference type="EnsemblMetazoa" id="RPRC002735-RA">
    <property type="protein sequence ID" value="RPRC002735-PA"/>
    <property type="gene ID" value="RPRC002735"/>
</dbReference>
<dbReference type="Gene3D" id="1.10.10.440">
    <property type="entry name" value="FF domain"/>
    <property type="match status" value="2"/>
</dbReference>
<dbReference type="CDD" id="cd22207">
    <property type="entry name" value="pseudoGTPaseD_p190RhoGAP"/>
    <property type="match status" value="1"/>
</dbReference>
<evidence type="ECO:0000256" key="2">
    <source>
        <dbReference type="ARBA" id="ARBA00022737"/>
    </source>
</evidence>
<dbReference type="Proteomes" id="UP000015103">
    <property type="component" value="Unassembled WGS sequence"/>
</dbReference>
<dbReference type="InterPro" id="IPR001806">
    <property type="entry name" value="Small_GTPase"/>
</dbReference>
<dbReference type="InterPro" id="IPR051978">
    <property type="entry name" value="Rho-GAP_domain"/>
</dbReference>
<reference evidence="3" key="1">
    <citation type="submission" date="2015-05" db="UniProtKB">
        <authorList>
            <consortium name="EnsemblMetazoa"/>
        </authorList>
    </citation>
    <scope>IDENTIFICATION</scope>
</reference>
<dbReference type="eggNOG" id="KOG4271">
    <property type="taxonomic scope" value="Eukaryota"/>
</dbReference>
<dbReference type="GO" id="GO:0005096">
    <property type="term" value="F:GTPase activator activity"/>
    <property type="evidence" value="ECO:0007669"/>
    <property type="project" value="UniProtKB-KW"/>
</dbReference>
<name>T1HFB3_RHOPR</name>
<keyword evidence="2" id="KW-0677">Repeat</keyword>
<dbReference type="PROSITE" id="PS51853">
    <property type="entry name" value="PG2"/>
    <property type="match status" value="1"/>
</dbReference>
<sequence>MLSRKSDSGKLIHVSVVGLSGTEKEKGAVGIGKSCLCNRFLRTLADDYSVDHISVLSQSDFSGRVVNNDHFLYWGEVSKTSEEGHDFHFQVIEQTEFIDDSSFQPFKGGKMEPYVKRCAATKLASAEKLMYICKNQLGIEKEYEQRILPDGKVNIDGFICVFDVSTVPNRPIDKQIDAVAAILNNLMKTKKPIVLVTTKNDDSNELYIREVERLVARKEYKGLIPIVETSAHENINVDLAFLTLGQLVDKSKGRSKLVPYVEAARARKEHLEMTTEAFQSLITSQITDHQSLWSQTYKKFAKHDELLKFTQEFGSANTQRIFRRHVKRLKDEHVARKVRGYMEVLPDILQEMIPDISVFHECDWPTVQRHLKEHPDFDSYFYKCDEEVICGSDGELDWQEDRGKRIPCHVLESGEAESVFKSHASALQQEQKKMEWKKQFKQLLEDTGYVTPGKLLSEIRVLFMGRECFEALSEQECQIIYDRHQKDIVDKAKHNFQELLLENADLFYHFKSIAPTGTITQDDIKEITDALKDDSRYKALDRLDQDRKLMLFQHLGFVHCPIREHCPAFPNCMDALIERILSNKAHRPSWISNGQWAMNGDSNPLNVVILSTKSLANELTAEIRSLCEDDDIEIDYHLYTLDFRVIDGDVSLPQFSFQSLDFIPHGCFCVYSNVESFQYIRESLEKTLVTNLEQEDRLPFKGLPLVTIFSPEPDLDDELLLKLHSEGQNLADSVQSAFIHTSVEDEVFSSDRFSRDVILKAFRLLLEIIKERAGLGNIYQTVSEPVEPDIRIIMCLFCGDPYSVENVLAPLLSHHWSVMSGERSVVIETFLGSSRRRVEVIMSSFHGANAFREELVHGFILVYSTKRKASLATLNAFSMNIPNLPIQIMAVTDIGGANAFFTNDLCHLLITEGNATADRLQAHFTTSNSSFQHKTAYYTPFFKEVWEKKPEIEQAFHLEEPIVDSSLQSLCLKVTIYMCPGLQVYPPPATPPEPAPPDH</sequence>
<keyword evidence="4" id="KW-1185">Reference proteome</keyword>
<dbReference type="InterPro" id="IPR057284">
    <property type="entry name" value="FF_RHG35_4th"/>
</dbReference>
<dbReference type="AlphaFoldDB" id="T1HFB3"/>
<accession>T1HFB3</accession>
<dbReference type="PANTHER" id="PTHR46005:SF4">
    <property type="entry name" value="RHO GTPASE-ACTIVATING PROTEIN 190"/>
    <property type="match status" value="1"/>
</dbReference>
<dbReference type="Pfam" id="PF23083">
    <property type="entry name" value="FF_RHG35_4th"/>
    <property type="match status" value="1"/>
</dbReference>
<dbReference type="GO" id="GO:0008361">
    <property type="term" value="P:regulation of cell size"/>
    <property type="evidence" value="ECO:0007669"/>
    <property type="project" value="TreeGrafter"/>
</dbReference>
<dbReference type="FunCoup" id="T1HFB3">
    <property type="interactions" value="849"/>
</dbReference>
<dbReference type="InterPro" id="IPR039006">
    <property type="entry name" value="RhoGAP_pG2"/>
</dbReference>
<dbReference type="Pfam" id="PF00071">
    <property type="entry name" value="Ras"/>
    <property type="match status" value="1"/>
</dbReference>
<dbReference type="InParanoid" id="T1HFB3"/>
<evidence type="ECO:0000256" key="1">
    <source>
        <dbReference type="ARBA" id="ARBA00022468"/>
    </source>
</evidence>
<dbReference type="PROSITE" id="PS51676">
    <property type="entry name" value="FF"/>
    <property type="match status" value="2"/>
</dbReference>
<protein>
    <submittedName>
        <fullName evidence="3">Uncharacterized protein</fullName>
    </submittedName>
</protein>
<dbReference type="GO" id="GO:0005829">
    <property type="term" value="C:cytosol"/>
    <property type="evidence" value="ECO:0007669"/>
    <property type="project" value="TreeGrafter"/>
</dbReference>
<dbReference type="PANTHER" id="PTHR46005">
    <property type="entry name" value="RHO GTPASE-ACTIVATING PROTEIN 190"/>
    <property type="match status" value="1"/>
</dbReference>
<dbReference type="InterPro" id="IPR036517">
    <property type="entry name" value="FF_domain_sf"/>
</dbReference>
<dbReference type="InterPro" id="IPR002713">
    <property type="entry name" value="FF_domain"/>
</dbReference>
<dbReference type="GO" id="GO:0007266">
    <property type="term" value="P:Rho protein signal transduction"/>
    <property type="evidence" value="ECO:0007669"/>
    <property type="project" value="TreeGrafter"/>
</dbReference>
<dbReference type="OMA" id="FIFNASP"/>
<dbReference type="Pfam" id="PF19518">
    <property type="entry name" value="RhoGAP_pG1_pG2"/>
    <property type="match status" value="1"/>
</dbReference>
<keyword evidence="1" id="KW-0343">GTPase activation</keyword>
<evidence type="ECO:0000313" key="3">
    <source>
        <dbReference type="EnsemblMetazoa" id="RPRC002735-PA"/>
    </source>
</evidence>
<dbReference type="Gene3D" id="3.40.50.300">
    <property type="entry name" value="P-loop containing nucleotide triphosphate hydrolases"/>
    <property type="match status" value="1"/>
</dbReference>
<dbReference type="SUPFAM" id="SSF52540">
    <property type="entry name" value="P-loop containing nucleoside triphosphate hydrolases"/>
    <property type="match status" value="1"/>
</dbReference>
<organism evidence="3 4">
    <name type="scientific">Rhodnius prolixus</name>
    <name type="common">Triatomid bug</name>
    <dbReference type="NCBI Taxonomy" id="13249"/>
    <lineage>
        <taxon>Eukaryota</taxon>
        <taxon>Metazoa</taxon>
        <taxon>Ecdysozoa</taxon>
        <taxon>Arthropoda</taxon>
        <taxon>Hexapoda</taxon>
        <taxon>Insecta</taxon>
        <taxon>Pterygota</taxon>
        <taxon>Neoptera</taxon>
        <taxon>Paraneoptera</taxon>
        <taxon>Hemiptera</taxon>
        <taxon>Heteroptera</taxon>
        <taxon>Panheteroptera</taxon>
        <taxon>Cimicomorpha</taxon>
        <taxon>Reduviidae</taxon>
        <taxon>Triatominae</taxon>
        <taxon>Rhodnius</taxon>
    </lineage>
</organism>
<dbReference type="GO" id="GO:0005525">
    <property type="term" value="F:GTP binding"/>
    <property type="evidence" value="ECO:0007669"/>
    <property type="project" value="InterPro"/>
</dbReference>